<feature type="chain" id="PRO_5037115892" description="Secreted protein with PEP-CTERM sorting signal" evidence="1">
    <location>
        <begin position="26"/>
        <end position="159"/>
    </location>
</feature>
<dbReference type="Proteomes" id="UP000647241">
    <property type="component" value="Unassembled WGS sequence"/>
</dbReference>
<reference evidence="2" key="1">
    <citation type="journal article" date="2014" name="Int. J. Syst. Evol. Microbiol.">
        <title>Complete genome sequence of Corynebacterium casei LMG S-19264T (=DSM 44701T), isolated from a smear-ripened cheese.</title>
        <authorList>
            <consortium name="US DOE Joint Genome Institute (JGI-PGF)"/>
            <person name="Walter F."/>
            <person name="Albersmeier A."/>
            <person name="Kalinowski J."/>
            <person name="Ruckert C."/>
        </authorList>
    </citation>
    <scope>NUCLEOTIDE SEQUENCE</scope>
    <source>
        <strain evidence="2">CGMCC 1.12997</strain>
    </source>
</reference>
<evidence type="ECO:0000313" key="2">
    <source>
        <dbReference type="EMBL" id="GGG82208.1"/>
    </source>
</evidence>
<name>A0A917HKU1_9BACT</name>
<comment type="caution">
    <text evidence="2">The sequence shown here is derived from an EMBL/GenBank/DDBJ whole genome shotgun (WGS) entry which is preliminary data.</text>
</comment>
<evidence type="ECO:0000256" key="1">
    <source>
        <dbReference type="SAM" id="SignalP"/>
    </source>
</evidence>
<protein>
    <recommendedName>
        <fullName evidence="4">Secreted protein with PEP-CTERM sorting signal</fullName>
    </recommendedName>
</protein>
<keyword evidence="1" id="KW-0732">Signal</keyword>
<dbReference type="EMBL" id="BMGT01000003">
    <property type="protein sequence ID" value="GGG82208.1"/>
    <property type="molecule type" value="Genomic_DNA"/>
</dbReference>
<dbReference type="RefSeq" id="WP_188554737.1">
    <property type="nucleotide sequence ID" value="NZ_BMGT01000003.1"/>
</dbReference>
<feature type="signal peptide" evidence="1">
    <location>
        <begin position="1"/>
        <end position="25"/>
    </location>
</feature>
<organism evidence="2 3">
    <name type="scientific">Edaphobacter dinghuensis</name>
    <dbReference type="NCBI Taxonomy" id="1560005"/>
    <lineage>
        <taxon>Bacteria</taxon>
        <taxon>Pseudomonadati</taxon>
        <taxon>Acidobacteriota</taxon>
        <taxon>Terriglobia</taxon>
        <taxon>Terriglobales</taxon>
        <taxon>Acidobacteriaceae</taxon>
        <taxon>Edaphobacter</taxon>
    </lineage>
</organism>
<evidence type="ECO:0008006" key="4">
    <source>
        <dbReference type="Google" id="ProtNLM"/>
    </source>
</evidence>
<proteinExistence type="predicted"/>
<keyword evidence="3" id="KW-1185">Reference proteome</keyword>
<reference evidence="2" key="2">
    <citation type="submission" date="2020-09" db="EMBL/GenBank/DDBJ databases">
        <authorList>
            <person name="Sun Q."/>
            <person name="Zhou Y."/>
        </authorList>
    </citation>
    <scope>NUCLEOTIDE SEQUENCE</scope>
    <source>
        <strain evidence="2">CGMCC 1.12997</strain>
    </source>
</reference>
<sequence length="159" mass="17377">MKKIMFCLCTIIAIAVLISALSVHAFADSYQVLALSTDADVFIYGIYASGAVVLDVPYSFGDCPFFTDECYVTYVNGLPFSGSSIPPSIPLGGASGYGNIYPLTNSYGDTVWDDVFQEEIYEDYDVTTHLGEVPEPGSWTFIVIGMLLTTAVIRKREFC</sequence>
<evidence type="ECO:0000313" key="3">
    <source>
        <dbReference type="Proteomes" id="UP000647241"/>
    </source>
</evidence>
<dbReference type="AlphaFoldDB" id="A0A917HKU1"/>
<accession>A0A917HKU1</accession>
<gene>
    <name evidence="2" type="ORF">GCM10011585_27180</name>
</gene>